<dbReference type="InterPro" id="IPR011989">
    <property type="entry name" value="ARM-like"/>
</dbReference>
<dbReference type="Pfam" id="PF13646">
    <property type="entry name" value="HEAT_2"/>
    <property type="match status" value="1"/>
</dbReference>
<comment type="subcellular location">
    <subcellularLocation>
        <location evidence="1">Cell membrane</location>
        <topology evidence="1">Multi-pass membrane protein</topology>
    </subcellularLocation>
</comment>
<feature type="transmembrane region" description="Helical" evidence="5">
    <location>
        <begin position="210"/>
        <end position="231"/>
    </location>
</feature>
<dbReference type="GO" id="GO:0005886">
    <property type="term" value="C:plasma membrane"/>
    <property type="evidence" value="ECO:0007669"/>
    <property type="project" value="UniProtKB-SubCell"/>
</dbReference>
<dbReference type="KEGG" id="ccz:CCALI_01379"/>
<keyword evidence="4 5" id="KW-0472">Membrane</keyword>
<accession>S0EUY6</accession>
<dbReference type="SMART" id="SM00567">
    <property type="entry name" value="EZ_HEAT"/>
    <property type="match status" value="6"/>
</dbReference>
<feature type="transmembrane region" description="Helical" evidence="5">
    <location>
        <begin position="267"/>
        <end position="286"/>
    </location>
</feature>
<feature type="transmembrane region" description="Helical" evidence="5">
    <location>
        <begin position="138"/>
        <end position="159"/>
    </location>
</feature>
<dbReference type="InterPro" id="IPR036259">
    <property type="entry name" value="MFS_trans_sf"/>
</dbReference>
<dbReference type="STRING" id="454171.CP488_02717"/>
<name>S0EUY6_CHTCT</name>
<gene>
    <name evidence="7" type="ORF">CCALI_01379</name>
</gene>
<feature type="transmembrane region" description="Helical" evidence="5">
    <location>
        <begin position="298"/>
        <end position="319"/>
    </location>
</feature>
<evidence type="ECO:0000259" key="6">
    <source>
        <dbReference type="PROSITE" id="PS50850"/>
    </source>
</evidence>
<dbReference type="PANTHER" id="PTHR23526">
    <property type="entry name" value="INTEGRAL MEMBRANE TRANSPORT PROTEIN-RELATED"/>
    <property type="match status" value="1"/>
</dbReference>
<dbReference type="eggNOG" id="COG1413">
    <property type="taxonomic scope" value="Bacteria"/>
</dbReference>
<dbReference type="Pfam" id="PF03130">
    <property type="entry name" value="HEAT_PBS"/>
    <property type="match status" value="2"/>
</dbReference>
<dbReference type="GO" id="GO:0022857">
    <property type="term" value="F:transmembrane transporter activity"/>
    <property type="evidence" value="ECO:0007669"/>
    <property type="project" value="InterPro"/>
</dbReference>
<evidence type="ECO:0000313" key="7">
    <source>
        <dbReference type="EMBL" id="CCW35196.1"/>
    </source>
</evidence>
<dbReference type="SUPFAM" id="SSF103473">
    <property type="entry name" value="MFS general substrate transporter"/>
    <property type="match status" value="1"/>
</dbReference>
<proteinExistence type="predicted"/>
<dbReference type="Proteomes" id="UP000014227">
    <property type="component" value="Chromosome I"/>
</dbReference>
<feature type="transmembrane region" description="Helical" evidence="5">
    <location>
        <begin position="396"/>
        <end position="422"/>
    </location>
</feature>
<dbReference type="PANTHER" id="PTHR23526:SF2">
    <property type="entry name" value="MAJOR FACILITATOR SUPERFAMILY (MFS) PROFILE DOMAIN-CONTAINING PROTEIN"/>
    <property type="match status" value="1"/>
</dbReference>
<dbReference type="InterPro" id="IPR016024">
    <property type="entry name" value="ARM-type_fold"/>
</dbReference>
<dbReference type="Pfam" id="PF07690">
    <property type="entry name" value="MFS_1"/>
    <property type="match status" value="1"/>
</dbReference>
<sequence>MAYDATPLFRRILGGMESTQTQHEQKAESSNARSLNRWEVLQGLQISIWEGAAATVWITLTGGAFLTGFALWLHADSFAIGLLSAIPTLAALTQPIAAYWAEQKSARKPFVAWCSFYGRMLWLPILLLPFFLPRSLALVGFLLLFTLSSILTSMPQPAWTSWMSDLVPPDHRGRYFGRRNMVAGFVGMLVGMLAAWFLDYMVHSRRQPAMGFAVVFAAGLLGAVLSLVLILRQPEPTPSSATTQGEASRQSFLDHYRAPFADPNFRALLLFSAVFCIGQFVAAPFFTAYGLQILRLNYVWMQILAAVVGVSNMLGMPLWGFLADRFGNKPILVLNVVGVFTLPFFWIPTSPHHLVLSLILLLFNSLGSGLFWAGVGLTQFNLIIACSPPQRTATYAATLSAVTGLIGGIAPMVGGILLQMLAGVHISLFGLSIINYHLLFALAAVMRLAALPFLRSLEDKGAVSTTKVLQDLGRSGLRQWRYIRTLQRAAEEEARRRAAEGLTEKGSHLAIEELGRALSDPSRAVRAEAARALGETADTSAVDLLLKALEDTGTDIVGEIARALGKLGDRRANQALITLLKGPQEALSESDRFALVRALGKLGGADAVDALIRLFSTEEDGQRLEALTFALGEAGASKAVQPLSERFKRLPVGHPLRRAIVRALGDIGEKSALPLLRSLLEQPDTEPSLIPILADALVRLTDTGATFALAKQLARLPSPVARRQVAHAVGRLLGIGDCVYGLLSYAEREGEGALLKVISELPRNFPIADIEAALLHNENATALALLLAAPRHLSKSHVKSEKRVLLDFLDKANTLPPTAELVPIVLCALRALHGRSVQS</sequence>
<feature type="domain" description="Major facilitator superfamily (MFS) profile" evidence="6">
    <location>
        <begin position="1"/>
        <end position="461"/>
    </location>
</feature>
<keyword evidence="3 5" id="KW-1133">Transmembrane helix</keyword>
<dbReference type="OrthoDB" id="9772882at2"/>
<evidence type="ECO:0000313" key="8">
    <source>
        <dbReference type="Proteomes" id="UP000014227"/>
    </source>
</evidence>
<dbReference type="InterPro" id="IPR020846">
    <property type="entry name" value="MFS_dom"/>
</dbReference>
<dbReference type="eggNOG" id="COG2211">
    <property type="taxonomic scope" value="Bacteria"/>
</dbReference>
<dbReference type="SUPFAM" id="SSF48371">
    <property type="entry name" value="ARM repeat"/>
    <property type="match status" value="2"/>
</dbReference>
<dbReference type="InterPro" id="IPR052528">
    <property type="entry name" value="Sugar_transport-like"/>
</dbReference>
<reference evidence="8" key="1">
    <citation type="submission" date="2013-03" db="EMBL/GenBank/DDBJ databases">
        <title>Genome sequence of Chthonomonas calidirosea, the first sequenced genome from the Armatimonadetes phylum (formally candidate division OP10).</title>
        <authorList>
            <person name="Lee K.C.Y."/>
            <person name="Morgan X.C."/>
            <person name="Dunfield P.F."/>
            <person name="Tamas I."/>
            <person name="Houghton K.M."/>
            <person name="Vyssotski M."/>
            <person name="Ryan J.L.J."/>
            <person name="Lagutin K."/>
            <person name="McDonald I.R."/>
            <person name="Stott M.B."/>
        </authorList>
    </citation>
    <scope>NUCLEOTIDE SEQUENCE [LARGE SCALE GENOMIC DNA]</scope>
    <source>
        <strain evidence="8">DSM 23976 / ICMP 18418 / T49</strain>
    </source>
</reference>
<dbReference type="PROSITE" id="PS50850">
    <property type="entry name" value="MFS"/>
    <property type="match status" value="1"/>
</dbReference>
<keyword evidence="2 5" id="KW-0812">Transmembrane</keyword>
<feature type="transmembrane region" description="Helical" evidence="5">
    <location>
        <begin position="354"/>
        <end position="375"/>
    </location>
</feature>
<evidence type="ECO:0000256" key="4">
    <source>
        <dbReference type="ARBA" id="ARBA00023136"/>
    </source>
</evidence>
<feature type="transmembrane region" description="Helical" evidence="5">
    <location>
        <begin position="51"/>
        <end position="72"/>
    </location>
</feature>
<dbReference type="Gene3D" id="1.20.1250.20">
    <property type="entry name" value="MFS general substrate transporter like domains"/>
    <property type="match status" value="2"/>
</dbReference>
<dbReference type="AlphaFoldDB" id="S0EUY6"/>
<feature type="transmembrane region" description="Helical" evidence="5">
    <location>
        <begin position="428"/>
        <end position="450"/>
    </location>
</feature>
<evidence type="ECO:0000256" key="5">
    <source>
        <dbReference type="SAM" id="Phobius"/>
    </source>
</evidence>
<dbReference type="InterPro" id="IPR011701">
    <property type="entry name" value="MFS"/>
</dbReference>
<dbReference type="HOGENOM" id="CLU_338815_0_0_0"/>
<dbReference type="EMBL" id="HF951689">
    <property type="protein sequence ID" value="CCW35196.1"/>
    <property type="molecule type" value="Genomic_DNA"/>
</dbReference>
<evidence type="ECO:0000256" key="2">
    <source>
        <dbReference type="ARBA" id="ARBA00022692"/>
    </source>
</evidence>
<dbReference type="Gene3D" id="1.25.10.10">
    <property type="entry name" value="Leucine-rich Repeat Variant"/>
    <property type="match status" value="2"/>
</dbReference>
<feature type="transmembrane region" description="Helical" evidence="5">
    <location>
        <begin position="110"/>
        <end position="132"/>
    </location>
</feature>
<keyword evidence="8" id="KW-1185">Reference proteome</keyword>
<evidence type="ECO:0000256" key="1">
    <source>
        <dbReference type="ARBA" id="ARBA00004651"/>
    </source>
</evidence>
<dbReference type="PATRIC" id="fig|1303518.3.peg.1409"/>
<dbReference type="InterPro" id="IPR004155">
    <property type="entry name" value="PBS_lyase_HEAT"/>
</dbReference>
<feature type="transmembrane region" description="Helical" evidence="5">
    <location>
        <begin position="331"/>
        <end position="348"/>
    </location>
</feature>
<protein>
    <submittedName>
        <fullName evidence="7">FOG: HEAT repeat</fullName>
    </submittedName>
</protein>
<dbReference type="InParanoid" id="S0EUY6"/>
<feature type="transmembrane region" description="Helical" evidence="5">
    <location>
        <begin position="78"/>
        <end position="98"/>
    </location>
</feature>
<organism evidence="7 8">
    <name type="scientific">Chthonomonas calidirosea (strain DSM 23976 / ICMP 18418 / T49)</name>
    <dbReference type="NCBI Taxonomy" id="1303518"/>
    <lineage>
        <taxon>Bacteria</taxon>
        <taxon>Bacillati</taxon>
        <taxon>Armatimonadota</taxon>
        <taxon>Chthonomonadia</taxon>
        <taxon>Chthonomonadales</taxon>
        <taxon>Chthonomonadaceae</taxon>
        <taxon>Chthonomonas</taxon>
    </lineage>
</organism>
<feature type="transmembrane region" description="Helical" evidence="5">
    <location>
        <begin position="180"/>
        <end position="198"/>
    </location>
</feature>
<evidence type="ECO:0000256" key="3">
    <source>
        <dbReference type="ARBA" id="ARBA00022989"/>
    </source>
</evidence>